<dbReference type="AlphaFoldDB" id="A0A226EBM5"/>
<gene>
    <name evidence="2" type="ORF">Fcan01_10479</name>
</gene>
<evidence type="ECO:0000313" key="2">
    <source>
        <dbReference type="EMBL" id="OXA55032.1"/>
    </source>
</evidence>
<protein>
    <recommendedName>
        <fullName evidence="4">Gustatory receptor</fullName>
    </recommendedName>
</protein>
<dbReference type="Proteomes" id="UP000198287">
    <property type="component" value="Unassembled WGS sequence"/>
</dbReference>
<comment type="caution">
    <text evidence="2">The sequence shown here is derived from an EMBL/GenBank/DDBJ whole genome shotgun (WGS) entry which is preliminary data.</text>
</comment>
<feature type="transmembrane region" description="Helical" evidence="1">
    <location>
        <begin position="151"/>
        <end position="175"/>
    </location>
</feature>
<feature type="transmembrane region" description="Helical" evidence="1">
    <location>
        <begin position="360"/>
        <end position="377"/>
    </location>
</feature>
<sequence length="441" mass="51682">MKQNFFLEGITLNYENPNRAATFIQIFFHCGYYLFLFPFRFKKRYLNNTSVLTIHTNVYQQVFCGIAHVLLLLEYFAESRQVPLTRIWHGISTNPTLYFQLIAEVIKHVYKIGTILSLWFAKKRYLKIVQFLEEHQYYTCLLQKSRITSKFSAVTICLIILINALVDIIFCINVIDVKMINQNISLDFILRRYIYSGRYVYLLKSEWNMSVTPSWEETNTGDYILGCMCFFGVCFRQFFAFFNDALMLVLTIVMWSATKGFKNLVRQDIEAWREMVSEQNDRLKFIWYQNKLKTEELKIPLTKERCILKNYDVLKGLSYFINSAISFSVLSWMAEAIFYYSIGLHVLVYSESIFSQIRTWVFMSNMGIVFILCGDICKTVEDSLVEWLDFKAGSTPEKSDTLTPNRFQALLHQAKSHGVGISGHIFMMDYTAVLSVSDDYE</sequence>
<accession>A0A226EBM5</accession>
<organism evidence="2 3">
    <name type="scientific">Folsomia candida</name>
    <name type="common">Springtail</name>
    <dbReference type="NCBI Taxonomy" id="158441"/>
    <lineage>
        <taxon>Eukaryota</taxon>
        <taxon>Metazoa</taxon>
        <taxon>Ecdysozoa</taxon>
        <taxon>Arthropoda</taxon>
        <taxon>Hexapoda</taxon>
        <taxon>Collembola</taxon>
        <taxon>Entomobryomorpha</taxon>
        <taxon>Isotomoidea</taxon>
        <taxon>Isotomidae</taxon>
        <taxon>Proisotominae</taxon>
        <taxon>Folsomia</taxon>
    </lineage>
</organism>
<evidence type="ECO:0000256" key="1">
    <source>
        <dbReference type="SAM" id="Phobius"/>
    </source>
</evidence>
<feature type="transmembrane region" description="Helical" evidence="1">
    <location>
        <begin position="319"/>
        <end position="340"/>
    </location>
</feature>
<feature type="transmembrane region" description="Helical" evidence="1">
    <location>
        <begin position="223"/>
        <end position="256"/>
    </location>
</feature>
<name>A0A226EBM5_FOLCA</name>
<keyword evidence="1" id="KW-1133">Transmembrane helix</keyword>
<dbReference type="OrthoDB" id="6366728at2759"/>
<dbReference type="EMBL" id="LNIX01000005">
    <property type="protein sequence ID" value="OXA55032.1"/>
    <property type="molecule type" value="Genomic_DNA"/>
</dbReference>
<feature type="transmembrane region" description="Helical" evidence="1">
    <location>
        <begin position="20"/>
        <end position="37"/>
    </location>
</feature>
<proteinExistence type="predicted"/>
<keyword evidence="1" id="KW-0472">Membrane</keyword>
<evidence type="ECO:0008006" key="4">
    <source>
        <dbReference type="Google" id="ProtNLM"/>
    </source>
</evidence>
<keyword evidence="3" id="KW-1185">Reference proteome</keyword>
<reference evidence="2 3" key="1">
    <citation type="submission" date="2015-12" db="EMBL/GenBank/DDBJ databases">
        <title>The genome of Folsomia candida.</title>
        <authorList>
            <person name="Faddeeva A."/>
            <person name="Derks M.F."/>
            <person name="Anvar Y."/>
            <person name="Smit S."/>
            <person name="Van Straalen N."/>
            <person name="Roelofs D."/>
        </authorList>
    </citation>
    <scope>NUCLEOTIDE SEQUENCE [LARGE SCALE GENOMIC DNA]</scope>
    <source>
        <strain evidence="2 3">VU population</strain>
        <tissue evidence="2">Whole body</tissue>
    </source>
</reference>
<keyword evidence="1" id="KW-0812">Transmembrane</keyword>
<evidence type="ECO:0000313" key="3">
    <source>
        <dbReference type="Proteomes" id="UP000198287"/>
    </source>
</evidence>